<evidence type="ECO:0000256" key="6">
    <source>
        <dbReference type="SAM" id="Phobius"/>
    </source>
</evidence>
<dbReference type="AlphaFoldDB" id="A0A7X0JRX1"/>
<protein>
    <submittedName>
        <fullName evidence="7">Putative MFS family arabinose efflux permease</fullName>
    </submittedName>
</protein>
<dbReference type="InterPro" id="IPR036259">
    <property type="entry name" value="MFS_trans_sf"/>
</dbReference>
<feature type="transmembrane region" description="Helical" evidence="6">
    <location>
        <begin position="170"/>
        <end position="190"/>
    </location>
</feature>
<dbReference type="PANTHER" id="PTHR43124">
    <property type="entry name" value="PURINE EFFLUX PUMP PBUE"/>
    <property type="match status" value="1"/>
</dbReference>
<feature type="transmembrane region" description="Helical" evidence="6">
    <location>
        <begin position="85"/>
        <end position="102"/>
    </location>
</feature>
<comment type="caution">
    <text evidence="7">The sequence shown here is derived from an EMBL/GenBank/DDBJ whole genome shotgun (WGS) entry which is preliminary data.</text>
</comment>
<dbReference type="GO" id="GO:0005886">
    <property type="term" value="C:plasma membrane"/>
    <property type="evidence" value="ECO:0007669"/>
    <property type="project" value="UniProtKB-SubCell"/>
</dbReference>
<keyword evidence="3 6" id="KW-0812">Transmembrane</keyword>
<evidence type="ECO:0000313" key="8">
    <source>
        <dbReference type="Proteomes" id="UP000528457"/>
    </source>
</evidence>
<evidence type="ECO:0000256" key="2">
    <source>
        <dbReference type="ARBA" id="ARBA00022475"/>
    </source>
</evidence>
<feature type="transmembrane region" description="Helical" evidence="6">
    <location>
        <begin position="211"/>
        <end position="230"/>
    </location>
</feature>
<organism evidence="7 8">
    <name type="scientific">Pseudoteredinibacter isoporae</name>
    <dbReference type="NCBI Taxonomy" id="570281"/>
    <lineage>
        <taxon>Bacteria</taxon>
        <taxon>Pseudomonadati</taxon>
        <taxon>Pseudomonadota</taxon>
        <taxon>Gammaproteobacteria</taxon>
        <taxon>Cellvibrionales</taxon>
        <taxon>Cellvibrionaceae</taxon>
        <taxon>Pseudoteredinibacter</taxon>
    </lineage>
</organism>
<name>A0A7X0JRX1_9GAMM</name>
<dbReference type="RefSeq" id="WP_166851856.1">
    <property type="nucleotide sequence ID" value="NZ_JAAONY010000001.1"/>
</dbReference>
<sequence length="398" mass="43001">MSLSVAPTHGSVSNNVAAPFLATTAIKLLSIIGLLMMPFQVSILMDFYELSAQKSGVLATVETTCLGFGVLLVAFNLIRLDLKKMALLGFSLALLANLLMLLRNEYEWLFACRAIAGLGYGLANATASRLIASLFKETEKVAGYLYALIYLITTALYYLSPTLIQWSGSAGFYLLIAGILTLLFPLILLLPSVTSKEESRSFELALLLQRGLPVFFAIEIILMMGLGASWSFSERFAKSIELGADKIGLYYALSSASQFLGALLAAWVAVRFGKLVPLIACLLPWGAICIILSHAETEAAFAFGILAYQFMLAFFIPYLLGIGARLDPSGRIAAVIIGVQIFSFGAGSSLGGFINDHFGLNHIGTVAAFACFLAVAVLPFVVRNFDTQNMHHLESRNM</sequence>
<feature type="transmembrane region" description="Helical" evidence="6">
    <location>
        <begin position="144"/>
        <end position="164"/>
    </location>
</feature>
<dbReference type="InterPro" id="IPR050189">
    <property type="entry name" value="MFS_Efflux_Transporters"/>
</dbReference>
<proteinExistence type="predicted"/>
<keyword evidence="5 6" id="KW-0472">Membrane</keyword>
<feature type="transmembrane region" description="Helical" evidence="6">
    <location>
        <begin position="275"/>
        <end position="293"/>
    </location>
</feature>
<dbReference type="InParanoid" id="A0A7X0JRX1"/>
<evidence type="ECO:0000256" key="1">
    <source>
        <dbReference type="ARBA" id="ARBA00004651"/>
    </source>
</evidence>
<feature type="transmembrane region" description="Helical" evidence="6">
    <location>
        <begin position="57"/>
        <end position="78"/>
    </location>
</feature>
<dbReference type="Proteomes" id="UP000528457">
    <property type="component" value="Unassembled WGS sequence"/>
</dbReference>
<dbReference type="Pfam" id="PF07690">
    <property type="entry name" value="MFS_1"/>
    <property type="match status" value="1"/>
</dbReference>
<comment type="subcellular location">
    <subcellularLocation>
        <location evidence="1">Cell membrane</location>
        <topology evidence="1">Multi-pass membrane protein</topology>
    </subcellularLocation>
</comment>
<dbReference type="FunCoup" id="A0A7X0JRX1">
    <property type="interactions" value="275"/>
</dbReference>
<keyword evidence="4 6" id="KW-1133">Transmembrane helix</keyword>
<feature type="transmembrane region" description="Helical" evidence="6">
    <location>
        <begin position="360"/>
        <end position="382"/>
    </location>
</feature>
<feature type="transmembrane region" description="Helical" evidence="6">
    <location>
        <begin position="250"/>
        <end position="268"/>
    </location>
</feature>
<dbReference type="PANTHER" id="PTHR43124:SF10">
    <property type="entry name" value="PURINE EFFLUX PUMP PBUE"/>
    <property type="match status" value="1"/>
</dbReference>
<dbReference type="EMBL" id="JACHHT010000001">
    <property type="protein sequence ID" value="MBB6520226.1"/>
    <property type="molecule type" value="Genomic_DNA"/>
</dbReference>
<gene>
    <name evidence="7" type="ORF">HNR48_000504</name>
</gene>
<evidence type="ECO:0000256" key="3">
    <source>
        <dbReference type="ARBA" id="ARBA00022692"/>
    </source>
</evidence>
<dbReference type="SUPFAM" id="SSF103473">
    <property type="entry name" value="MFS general substrate transporter"/>
    <property type="match status" value="1"/>
</dbReference>
<keyword evidence="8" id="KW-1185">Reference proteome</keyword>
<evidence type="ECO:0000256" key="4">
    <source>
        <dbReference type="ARBA" id="ARBA00022989"/>
    </source>
</evidence>
<dbReference type="GO" id="GO:0022857">
    <property type="term" value="F:transmembrane transporter activity"/>
    <property type="evidence" value="ECO:0007669"/>
    <property type="project" value="InterPro"/>
</dbReference>
<evidence type="ECO:0000256" key="5">
    <source>
        <dbReference type="ARBA" id="ARBA00023136"/>
    </source>
</evidence>
<dbReference type="Gene3D" id="1.20.1250.20">
    <property type="entry name" value="MFS general substrate transporter like domains"/>
    <property type="match status" value="2"/>
</dbReference>
<reference evidence="7 8" key="1">
    <citation type="submission" date="2020-08" db="EMBL/GenBank/DDBJ databases">
        <title>Genomic Encyclopedia of Type Strains, Phase IV (KMG-IV): sequencing the most valuable type-strain genomes for metagenomic binning, comparative biology and taxonomic classification.</title>
        <authorList>
            <person name="Goeker M."/>
        </authorList>
    </citation>
    <scope>NUCLEOTIDE SEQUENCE [LARGE SCALE GENOMIC DNA]</scope>
    <source>
        <strain evidence="7 8">DSM 22368</strain>
    </source>
</reference>
<feature type="transmembrane region" description="Helical" evidence="6">
    <location>
        <begin position="332"/>
        <end position="354"/>
    </location>
</feature>
<accession>A0A7X0JRX1</accession>
<feature type="transmembrane region" description="Helical" evidence="6">
    <location>
        <begin position="108"/>
        <end position="132"/>
    </location>
</feature>
<keyword evidence="2" id="KW-1003">Cell membrane</keyword>
<dbReference type="InterPro" id="IPR011701">
    <property type="entry name" value="MFS"/>
</dbReference>
<evidence type="ECO:0000313" key="7">
    <source>
        <dbReference type="EMBL" id="MBB6520226.1"/>
    </source>
</evidence>
<feature type="transmembrane region" description="Helical" evidence="6">
    <location>
        <begin position="299"/>
        <end position="320"/>
    </location>
</feature>
<feature type="transmembrane region" description="Helical" evidence="6">
    <location>
        <begin position="12"/>
        <end position="37"/>
    </location>
</feature>